<dbReference type="GeneID" id="26971176"/>
<organism evidence="2 3">
    <name type="scientific">Paracoccidioides lutzii (strain ATCC MYA-826 / Pb01)</name>
    <name type="common">Paracoccidioides brasiliensis</name>
    <dbReference type="NCBI Taxonomy" id="502779"/>
    <lineage>
        <taxon>Eukaryota</taxon>
        <taxon>Fungi</taxon>
        <taxon>Dikarya</taxon>
        <taxon>Ascomycota</taxon>
        <taxon>Pezizomycotina</taxon>
        <taxon>Eurotiomycetes</taxon>
        <taxon>Eurotiomycetidae</taxon>
        <taxon>Onygenales</taxon>
        <taxon>Ajellomycetaceae</taxon>
        <taxon>Paracoccidioides</taxon>
    </lineage>
</organism>
<name>A0A0A2UYW5_PARBA</name>
<dbReference type="RefSeq" id="XP_015702334.1">
    <property type="nucleotide sequence ID" value="XM_015848044.1"/>
</dbReference>
<dbReference type="KEGG" id="pbl:PAAG_12567"/>
<gene>
    <name evidence="2" type="ORF">PAAG_12567</name>
</gene>
<dbReference type="Proteomes" id="UP000002059">
    <property type="component" value="Partially assembled WGS sequence"/>
</dbReference>
<keyword evidence="3" id="KW-1185">Reference proteome</keyword>
<dbReference type="AlphaFoldDB" id="A0A0A2UYW5"/>
<evidence type="ECO:0000313" key="2">
    <source>
        <dbReference type="EMBL" id="KGQ00756.1"/>
    </source>
</evidence>
<evidence type="ECO:0000313" key="3">
    <source>
        <dbReference type="Proteomes" id="UP000002059"/>
    </source>
</evidence>
<dbReference type="EMBL" id="KN294027">
    <property type="protein sequence ID" value="KGQ00756.1"/>
    <property type="molecule type" value="Genomic_DNA"/>
</dbReference>
<feature type="region of interest" description="Disordered" evidence="1">
    <location>
        <begin position="59"/>
        <end position="95"/>
    </location>
</feature>
<sequence>MSQLGSGYRDTIPCALEEFCVDDEQAAHCILTRQPQPRPISITRQSHARRGTTVMILHGSQLEKARKKARAKEKLSPISHEPHESSSNAPAPIKI</sequence>
<reference evidence="2 3" key="1">
    <citation type="journal article" date="2011" name="PLoS Genet.">
        <title>Comparative genomic analysis of human fungal pathogens causing paracoccidioidomycosis.</title>
        <authorList>
            <person name="Desjardins C.A."/>
            <person name="Champion M.D."/>
            <person name="Holder J.W."/>
            <person name="Muszewska A."/>
            <person name="Goldberg J."/>
            <person name="Bailao A.M."/>
            <person name="Brigido M.M."/>
            <person name="Ferreira M.E."/>
            <person name="Garcia A.M."/>
            <person name="Grynberg M."/>
            <person name="Gujja S."/>
            <person name="Heiman D.I."/>
            <person name="Henn M.R."/>
            <person name="Kodira C.D."/>
            <person name="Leon-Narvaez H."/>
            <person name="Longo L.V."/>
            <person name="Ma L.J."/>
            <person name="Malavazi I."/>
            <person name="Matsuo A.L."/>
            <person name="Morais F.V."/>
            <person name="Pereira M."/>
            <person name="Rodriguez-Brito S."/>
            <person name="Sakthikumar S."/>
            <person name="Salem-Izacc S.M."/>
            <person name="Sykes S.M."/>
            <person name="Teixeira M.M."/>
            <person name="Vallejo M.C."/>
            <person name="Walter M.E."/>
            <person name="Yandava C."/>
            <person name="Young S."/>
            <person name="Zeng Q."/>
            <person name="Zucker J."/>
            <person name="Felipe M.S."/>
            <person name="Goldman G.H."/>
            <person name="Haas B.J."/>
            <person name="McEwen J.G."/>
            <person name="Nino-Vega G."/>
            <person name="Puccia R."/>
            <person name="San-Blas G."/>
            <person name="Soares C.M."/>
            <person name="Birren B.W."/>
            <person name="Cuomo C.A."/>
        </authorList>
    </citation>
    <scope>NUCLEOTIDE SEQUENCE [LARGE SCALE GENOMIC DNA]</scope>
    <source>
        <strain evidence="3">ATCC MYA-826 / Pb01</strain>
    </source>
</reference>
<proteinExistence type="predicted"/>
<dbReference type="OrthoDB" id="10379121at2759"/>
<protein>
    <submittedName>
        <fullName evidence="2">Uncharacterized protein</fullName>
    </submittedName>
</protein>
<dbReference type="VEuPathDB" id="FungiDB:PAAG_12567"/>
<accession>A0A0A2UYW5</accession>
<dbReference type="HOGENOM" id="CLU_2373375_0_0_1"/>
<feature type="compositionally biased region" description="Basic and acidic residues" evidence="1">
    <location>
        <begin position="72"/>
        <end position="84"/>
    </location>
</feature>
<evidence type="ECO:0000256" key="1">
    <source>
        <dbReference type="SAM" id="MobiDB-lite"/>
    </source>
</evidence>